<organism evidence="1 2">
    <name type="scientific">Parasponia andersonii</name>
    <name type="common">Sponia andersonii</name>
    <dbReference type="NCBI Taxonomy" id="3476"/>
    <lineage>
        <taxon>Eukaryota</taxon>
        <taxon>Viridiplantae</taxon>
        <taxon>Streptophyta</taxon>
        <taxon>Embryophyta</taxon>
        <taxon>Tracheophyta</taxon>
        <taxon>Spermatophyta</taxon>
        <taxon>Magnoliopsida</taxon>
        <taxon>eudicotyledons</taxon>
        <taxon>Gunneridae</taxon>
        <taxon>Pentapetalae</taxon>
        <taxon>rosids</taxon>
        <taxon>fabids</taxon>
        <taxon>Rosales</taxon>
        <taxon>Cannabaceae</taxon>
        <taxon>Parasponia</taxon>
    </lineage>
</organism>
<accession>A0A2P5DZE1</accession>
<keyword evidence="2" id="KW-1185">Reference proteome</keyword>
<comment type="caution">
    <text evidence="1">The sequence shown here is derived from an EMBL/GenBank/DDBJ whole genome shotgun (WGS) entry which is preliminary data.</text>
</comment>
<reference evidence="2" key="1">
    <citation type="submission" date="2016-06" db="EMBL/GenBank/DDBJ databases">
        <title>Parallel loss of symbiosis genes in relatives of nitrogen-fixing non-legume Parasponia.</title>
        <authorList>
            <person name="Van Velzen R."/>
            <person name="Holmer R."/>
            <person name="Bu F."/>
            <person name="Rutten L."/>
            <person name="Van Zeijl A."/>
            <person name="Liu W."/>
            <person name="Santuari L."/>
            <person name="Cao Q."/>
            <person name="Sharma T."/>
            <person name="Shen D."/>
            <person name="Roswanjaya Y."/>
            <person name="Wardhani T."/>
            <person name="Kalhor M.S."/>
            <person name="Jansen J."/>
            <person name="Van den Hoogen J."/>
            <person name="Gungor B."/>
            <person name="Hartog M."/>
            <person name="Hontelez J."/>
            <person name="Verver J."/>
            <person name="Yang W.-C."/>
            <person name="Schijlen E."/>
            <person name="Repin R."/>
            <person name="Schilthuizen M."/>
            <person name="Schranz E."/>
            <person name="Heidstra R."/>
            <person name="Miyata K."/>
            <person name="Fedorova E."/>
            <person name="Kohlen W."/>
            <person name="Bisseling T."/>
            <person name="Smit S."/>
            <person name="Geurts R."/>
        </authorList>
    </citation>
    <scope>NUCLEOTIDE SEQUENCE [LARGE SCALE GENOMIC DNA]</scope>
    <source>
        <strain evidence="2">cv. WU1-14</strain>
    </source>
</reference>
<protein>
    <submittedName>
        <fullName evidence="1">Uncharacterized protein</fullName>
    </submittedName>
</protein>
<sequence>QSMGMAVMLDVVIRYVHSLERSGFLAGGLIQAGSVRALQNQIEFLSMKLSAASMYYDSNSPNPNAINKLQEIDESIENLGREGYGGFSYHFP</sequence>
<dbReference type="AlphaFoldDB" id="A0A2P5DZE1"/>
<proteinExistence type="predicted"/>
<evidence type="ECO:0000313" key="1">
    <source>
        <dbReference type="EMBL" id="PON78640.1"/>
    </source>
</evidence>
<evidence type="ECO:0000313" key="2">
    <source>
        <dbReference type="Proteomes" id="UP000237105"/>
    </source>
</evidence>
<dbReference type="EMBL" id="JXTB01000008">
    <property type="protein sequence ID" value="PON78640.1"/>
    <property type="molecule type" value="Genomic_DNA"/>
</dbReference>
<gene>
    <name evidence="1" type="ORF">PanWU01x14_018980</name>
</gene>
<dbReference type="OrthoDB" id="690068at2759"/>
<dbReference type="Proteomes" id="UP000237105">
    <property type="component" value="Unassembled WGS sequence"/>
</dbReference>
<feature type="non-terminal residue" evidence="1">
    <location>
        <position position="1"/>
    </location>
</feature>
<name>A0A2P5DZE1_PARAD</name>